<keyword evidence="1 6" id="KW-0963">Cytoplasm</keyword>
<keyword evidence="4 6" id="KW-0233">DNA recombination</keyword>
<dbReference type="GO" id="GO:0005737">
    <property type="term" value="C:cytoplasm"/>
    <property type="evidence" value="ECO:0007669"/>
    <property type="project" value="UniProtKB-SubCell"/>
</dbReference>
<comment type="caution">
    <text evidence="6">Lacks conserved residue(s) required for the propagation of feature annotation.</text>
</comment>
<dbReference type="Proteomes" id="UP000198556">
    <property type="component" value="Unassembled WGS sequence"/>
</dbReference>
<comment type="subunit">
    <text evidence="6">Homotetramer. Forms an RuvA(8)-RuvB(12)-Holliday junction (HJ) complex. HJ DNA is sandwiched between 2 RuvA tetramers; dsDNA enters through RuvA and exits via RuvB. An RuvB hexamer assembles on each DNA strand where it exits the tetramer. Each RuvB hexamer is contacted by two RuvA subunits (via domain III) on 2 adjacent RuvB subunits; this complex drives branch migration. In the full resolvosome a probable DNA-RuvA(4)-RuvB(12)-RuvC(2) complex forms which resolves the HJ.</text>
</comment>
<evidence type="ECO:0000256" key="3">
    <source>
        <dbReference type="ARBA" id="ARBA00023125"/>
    </source>
</evidence>
<dbReference type="EMBL" id="FOGF01000029">
    <property type="protein sequence ID" value="SER25859.1"/>
    <property type="molecule type" value="Genomic_DNA"/>
</dbReference>
<evidence type="ECO:0000256" key="2">
    <source>
        <dbReference type="ARBA" id="ARBA00022763"/>
    </source>
</evidence>
<comment type="subcellular location">
    <subcellularLocation>
        <location evidence="6">Cytoplasm</location>
    </subcellularLocation>
</comment>
<dbReference type="HAMAP" id="MF_00031">
    <property type="entry name" value="DNA_HJ_migration_RuvA"/>
    <property type="match status" value="1"/>
</dbReference>
<dbReference type="InterPro" id="IPR012340">
    <property type="entry name" value="NA-bd_OB-fold"/>
</dbReference>
<dbReference type="SUPFAM" id="SSF50249">
    <property type="entry name" value="Nucleic acid-binding proteins"/>
    <property type="match status" value="1"/>
</dbReference>
<dbReference type="GO" id="GO:0009378">
    <property type="term" value="F:four-way junction helicase activity"/>
    <property type="evidence" value="ECO:0007669"/>
    <property type="project" value="InterPro"/>
</dbReference>
<keyword evidence="3 6" id="KW-0238">DNA-binding</keyword>
<keyword evidence="8" id="KW-0347">Helicase</keyword>
<dbReference type="STRING" id="137733.SAMN05421767_1298"/>
<keyword evidence="9" id="KW-1185">Reference proteome</keyword>
<dbReference type="InterPro" id="IPR011114">
    <property type="entry name" value="RuvA_C"/>
</dbReference>
<feature type="domain" description="Helix-hairpin-helix DNA-binding motif class 1" evidence="7">
    <location>
        <begin position="107"/>
        <end position="126"/>
    </location>
</feature>
<evidence type="ECO:0000256" key="4">
    <source>
        <dbReference type="ARBA" id="ARBA00023172"/>
    </source>
</evidence>
<dbReference type="GO" id="GO:0006310">
    <property type="term" value="P:DNA recombination"/>
    <property type="evidence" value="ECO:0007669"/>
    <property type="project" value="UniProtKB-UniRule"/>
</dbReference>
<dbReference type="InterPro" id="IPR000085">
    <property type="entry name" value="RuvA"/>
</dbReference>
<dbReference type="Pfam" id="PF07499">
    <property type="entry name" value="RuvA_C"/>
    <property type="match status" value="1"/>
</dbReference>
<dbReference type="SMART" id="SM00278">
    <property type="entry name" value="HhH1"/>
    <property type="match status" value="2"/>
</dbReference>
<dbReference type="InterPro" id="IPR003583">
    <property type="entry name" value="Hlx-hairpin-Hlx_DNA-bd_motif"/>
</dbReference>
<keyword evidence="2 6" id="KW-0227">DNA damage</keyword>
<evidence type="ECO:0000256" key="1">
    <source>
        <dbReference type="ARBA" id="ARBA00022490"/>
    </source>
</evidence>
<evidence type="ECO:0000256" key="5">
    <source>
        <dbReference type="ARBA" id="ARBA00023204"/>
    </source>
</evidence>
<dbReference type="AlphaFoldDB" id="A0A1H9MQT4"/>
<dbReference type="GO" id="GO:0006281">
    <property type="term" value="P:DNA repair"/>
    <property type="evidence" value="ECO:0007669"/>
    <property type="project" value="UniProtKB-UniRule"/>
</dbReference>
<evidence type="ECO:0000313" key="8">
    <source>
        <dbReference type="EMBL" id="SER25859.1"/>
    </source>
</evidence>
<feature type="region of interest" description="Domain III" evidence="6">
    <location>
        <begin position="150"/>
        <end position="200"/>
    </location>
</feature>
<dbReference type="Pfam" id="PF14520">
    <property type="entry name" value="HHH_5"/>
    <property type="match status" value="1"/>
</dbReference>
<keyword evidence="8" id="KW-0547">Nucleotide-binding</keyword>
<dbReference type="SUPFAM" id="SSF46929">
    <property type="entry name" value="DNA helicase RuvA subunit, C-terminal domain"/>
    <property type="match status" value="1"/>
</dbReference>
<dbReference type="RefSeq" id="WP_089747165.1">
    <property type="nucleotide sequence ID" value="NZ_FOGF01000029.1"/>
</dbReference>
<name>A0A1H9MQT4_9LACT</name>
<reference evidence="8 9" key="1">
    <citation type="submission" date="2016-10" db="EMBL/GenBank/DDBJ databases">
        <authorList>
            <person name="de Groot N.N."/>
        </authorList>
    </citation>
    <scope>NUCLEOTIDE SEQUENCE [LARGE SCALE GENOMIC DNA]</scope>
    <source>
        <strain evidence="8 9">DSM 15827</strain>
    </source>
</reference>
<dbReference type="OrthoDB" id="5293449at2"/>
<gene>
    <name evidence="6" type="primary">ruvA</name>
    <name evidence="8" type="ORF">SAMN05421767_1298</name>
</gene>
<dbReference type="Gene3D" id="2.40.50.140">
    <property type="entry name" value="Nucleic acid-binding proteins"/>
    <property type="match status" value="1"/>
</dbReference>
<dbReference type="GO" id="GO:0048476">
    <property type="term" value="C:Holliday junction resolvase complex"/>
    <property type="evidence" value="ECO:0007669"/>
    <property type="project" value="UniProtKB-UniRule"/>
</dbReference>
<dbReference type="Pfam" id="PF01330">
    <property type="entry name" value="RuvA_N"/>
    <property type="match status" value="1"/>
</dbReference>
<dbReference type="GO" id="GO:0009379">
    <property type="term" value="C:Holliday junction helicase complex"/>
    <property type="evidence" value="ECO:0007669"/>
    <property type="project" value="InterPro"/>
</dbReference>
<comment type="domain">
    <text evidence="6">Has three domains with a flexible linker between the domains II and III and assumes an 'L' shape. Domain III is highly mobile and contacts RuvB.</text>
</comment>
<dbReference type="SUPFAM" id="SSF47781">
    <property type="entry name" value="RuvA domain 2-like"/>
    <property type="match status" value="1"/>
</dbReference>
<dbReference type="InterPro" id="IPR036267">
    <property type="entry name" value="RuvA_C_sf"/>
</dbReference>
<dbReference type="NCBIfam" id="TIGR00084">
    <property type="entry name" value="ruvA"/>
    <property type="match status" value="1"/>
</dbReference>
<keyword evidence="8" id="KW-0378">Hydrolase</keyword>
<dbReference type="Gene3D" id="1.10.150.20">
    <property type="entry name" value="5' to 3' exonuclease, C-terminal subdomain"/>
    <property type="match status" value="1"/>
</dbReference>
<dbReference type="GO" id="GO:0000400">
    <property type="term" value="F:four-way junction DNA binding"/>
    <property type="evidence" value="ECO:0007669"/>
    <property type="project" value="UniProtKB-UniRule"/>
</dbReference>
<protein>
    <recommendedName>
        <fullName evidence="6">Holliday junction branch migration complex subunit RuvA</fullName>
    </recommendedName>
</protein>
<feature type="domain" description="Helix-hairpin-helix DNA-binding motif class 1" evidence="7">
    <location>
        <begin position="72"/>
        <end position="91"/>
    </location>
</feature>
<keyword evidence="5 6" id="KW-0234">DNA repair</keyword>
<keyword evidence="8" id="KW-0067">ATP-binding</keyword>
<organism evidence="8 9">
    <name type="scientific">Granulicatella balaenopterae</name>
    <dbReference type="NCBI Taxonomy" id="137733"/>
    <lineage>
        <taxon>Bacteria</taxon>
        <taxon>Bacillati</taxon>
        <taxon>Bacillota</taxon>
        <taxon>Bacilli</taxon>
        <taxon>Lactobacillales</taxon>
        <taxon>Carnobacteriaceae</taxon>
        <taxon>Granulicatella</taxon>
    </lineage>
</organism>
<dbReference type="CDD" id="cd14332">
    <property type="entry name" value="UBA_RuvA_C"/>
    <property type="match status" value="1"/>
</dbReference>
<proteinExistence type="inferred from homology"/>
<evidence type="ECO:0000313" key="9">
    <source>
        <dbReference type="Proteomes" id="UP000198556"/>
    </source>
</evidence>
<evidence type="ECO:0000256" key="6">
    <source>
        <dbReference type="HAMAP-Rule" id="MF_00031"/>
    </source>
</evidence>
<comment type="function">
    <text evidence="6">The RuvA-RuvB-RuvC complex processes Holliday junction (HJ) DNA during genetic recombination and DNA repair, while the RuvA-RuvB complex plays an important role in the rescue of blocked DNA replication forks via replication fork reversal (RFR). RuvA specifically binds to HJ cruciform DNA, conferring on it an open structure. The RuvB hexamer acts as an ATP-dependent pump, pulling dsDNA into and through the RuvAB complex. HJ branch migration allows RuvC to scan DNA until it finds its consensus sequence, where it cleaves and resolves the cruciform DNA.</text>
</comment>
<dbReference type="GO" id="GO:0005524">
    <property type="term" value="F:ATP binding"/>
    <property type="evidence" value="ECO:0007669"/>
    <property type="project" value="InterPro"/>
</dbReference>
<sequence>MYDYITGVIQKIYPTYIVVEVQGVGYKIMLANPFRLQDNMKKEATILLEQIVREDSITLYGFLSEEEKNLFNKLISVSGIGPKSAISILANDDLTGFIQAVDSEDIRYLTKFPGVGKKTAQQIILDLKGSLGSVTQTNLFQEEPVTPGAKESTILADAREALLGLGYSSREVTRIWKQMEKESFDSTQAALSKAFTLLMK</sequence>
<dbReference type="InterPro" id="IPR013849">
    <property type="entry name" value="DNA_helicase_Holl-junc_RuvA_I"/>
</dbReference>
<comment type="similarity">
    <text evidence="6">Belongs to the RuvA family.</text>
</comment>
<dbReference type="InterPro" id="IPR010994">
    <property type="entry name" value="RuvA_2-like"/>
</dbReference>
<accession>A0A1H9MQT4</accession>
<evidence type="ECO:0000259" key="7">
    <source>
        <dbReference type="SMART" id="SM00278"/>
    </source>
</evidence>